<evidence type="ECO:0000313" key="3">
    <source>
        <dbReference type="Proteomes" id="UP001057134"/>
    </source>
</evidence>
<dbReference type="RefSeq" id="WP_249861332.1">
    <property type="nucleotide sequence ID" value="NZ_CP027059.1"/>
</dbReference>
<reference evidence="2" key="2">
    <citation type="journal article" date="2021" name="J Anim Sci Technol">
        <title>Complete genome sequence of Paenibacillus konkukensis sp. nov. SK3146 as a potential probiotic strain.</title>
        <authorList>
            <person name="Jung H.I."/>
            <person name="Park S."/>
            <person name="Niu K.M."/>
            <person name="Lee S.W."/>
            <person name="Kothari D."/>
            <person name="Yi K.J."/>
            <person name="Kim S.K."/>
        </authorList>
    </citation>
    <scope>NUCLEOTIDE SEQUENCE</scope>
    <source>
        <strain evidence="2">SK3146</strain>
    </source>
</reference>
<evidence type="ECO:0000313" key="2">
    <source>
        <dbReference type="EMBL" id="UQZ85731.1"/>
    </source>
</evidence>
<evidence type="ECO:0008006" key="4">
    <source>
        <dbReference type="Google" id="ProtNLM"/>
    </source>
</evidence>
<feature type="coiled-coil region" evidence="1">
    <location>
        <begin position="61"/>
        <end position="89"/>
    </location>
</feature>
<proteinExistence type="predicted"/>
<accession>A0ABY4RT21</accession>
<dbReference type="EMBL" id="CP027059">
    <property type="protein sequence ID" value="UQZ85731.1"/>
    <property type="molecule type" value="Genomic_DNA"/>
</dbReference>
<name>A0ABY4RT21_9BACL</name>
<gene>
    <name evidence="2" type="ORF">SK3146_05020</name>
</gene>
<keyword evidence="1" id="KW-0175">Coiled coil</keyword>
<organism evidence="2 3">
    <name type="scientific">Paenibacillus konkukensis</name>
    <dbReference type="NCBI Taxonomy" id="2020716"/>
    <lineage>
        <taxon>Bacteria</taxon>
        <taxon>Bacillati</taxon>
        <taxon>Bacillota</taxon>
        <taxon>Bacilli</taxon>
        <taxon>Bacillales</taxon>
        <taxon>Paenibacillaceae</taxon>
        <taxon>Paenibacillus</taxon>
    </lineage>
</organism>
<protein>
    <recommendedName>
        <fullName evidence="4">Secreted protein</fullName>
    </recommendedName>
</protein>
<reference evidence="2" key="1">
    <citation type="submission" date="2018-02" db="EMBL/GenBank/DDBJ databases">
        <authorList>
            <person name="Kim S.-K."/>
            <person name="Jung H.-I."/>
            <person name="Lee S.-W."/>
        </authorList>
    </citation>
    <scope>NUCLEOTIDE SEQUENCE</scope>
    <source>
        <strain evidence="2">SK3146</strain>
    </source>
</reference>
<evidence type="ECO:0000256" key="1">
    <source>
        <dbReference type="SAM" id="Coils"/>
    </source>
</evidence>
<sequence length="204" mass="22120">MNKKHALSLIGALVVGVVGGVGLMMNDSAYGSVKEALGGQATQNAIGKVDANGTLTVQVSNMDLETALMQVQSQRADLLDQQLKQQMEEVQKRNELIMKMNDMLSELRSLRPQKAGDTAAVPAGLKSKLAEASITVSGDKLTQAEFDALLDKLRGSIDSASNSQQMDMLRLQSLTNKRNEAFDTMSNFIKKMQDSRSSIIGNMR</sequence>
<keyword evidence="3" id="KW-1185">Reference proteome</keyword>
<dbReference type="Proteomes" id="UP001057134">
    <property type="component" value="Chromosome"/>
</dbReference>